<dbReference type="InterPro" id="IPR000133">
    <property type="entry name" value="ER_ret_rcpt"/>
</dbReference>
<dbReference type="GO" id="GO:0015031">
    <property type="term" value="P:protein transport"/>
    <property type="evidence" value="ECO:0007669"/>
    <property type="project" value="UniProtKB-KW"/>
</dbReference>
<feature type="transmembrane region" description="Helical" evidence="11">
    <location>
        <begin position="240"/>
        <end position="262"/>
    </location>
</feature>
<feature type="transmembrane region" description="Helical" evidence="11">
    <location>
        <begin position="109"/>
        <end position="128"/>
    </location>
</feature>
<evidence type="ECO:0000256" key="2">
    <source>
        <dbReference type="ARBA" id="ARBA00010120"/>
    </source>
</evidence>
<evidence type="ECO:0008006" key="14">
    <source>
        <dbReference type="Google" id="ProtNLM"/>
    </source>
</evidence>
<evidence type="ECO:0000256" key="10">
    <source>
        <dbReference type="ARBA" id="ARBA00023170"/>
    </source>
</evidence>
<dbReference type="Pfam" id="PF00810">
    <property type="entry name" value="ER_lumen_recept"/>
    <property type="match status" value="1"/>
</dbReference>
<evidence type="ECO:0000256" key="5">
    <source>
        <dbReference type="ARBA" id="ARBA00022824"/>
    </source>
</evidence>
<evidence type="ECO:0000256" key="3">
    <source>
        <dbReference type="ARBA" id="ARBA00022448"/>
    </source>
</evidence>
<evidence type="ECO:0000256" key="9">
    <source>
        <dbReference type="ARBA" id="ARBA00023136"/>
    </source>
</evidence>
<evidence type="ECO:0000313" key="12">
    <source>
        <dbReference type="EMBL" id="KAJ0207846.1"/>
    </source>
</evidence>
<feature type="transmembrane region" description="Helical" evidence="11">
    <location>
        <begin position="86"/>
        <end position="103"/>
    </location>
</feature>
<keyword evidence="8 11" id="KW-1133">Transmembrane helix</keyword>
<dbReference type="GO" id="GO:0016192">
    <property type="term" value="P:vesicle-mediated transport"/>
    <property type="evidence" value="ECO:0007669"/>
    <property type="project" value="UniProtKB-KW"/>
</dbReference>
<name>A0A9R1XCM4_LACSA</name>
<evidence type="ECO:0000256" key="11">
    <source>
        <dbReference type="SAM" id="Phobius"/>
    </source>
</evidence>
<accession>A0A9R1XCM4</accession>
<evidence type="ECO:0000313" key="13">
    <source>
        <dbReference type="Proteomes" id="UP000235145"/>
    </source>
</evidence>
<dbReference type="Proteomes" id="UP000235145">
    <property type="component" value="Unassembled WGS sequence"/>
</dbReference>
<evidence type="ECO:0000256" key="6">
    <source>
        <dbReference type="ARBA" id="ARBA00022892"/>
    </source>
</evidence>
<gene>
    <name evidence="12" type="ORF">LSAT_V11C500294040</name>
</gene>
<keyword evidence="4 11" id="KW-0812">Transmembrane</keyword>
<reference evidence="12 13" key="1">
    <citation type="journal article" date="2017" name="Nat. Commun.">
        <title>Genome assembly with in vitro proximity ligation data and whole-genome triplication in lettuce.</title>
        <authorList>
            <person name="Reyes-Chin-Wo S."/>
            <person name="Wang Z."/>
            <person name="Yang X."/>
            <person name="Kozik A."/>
            <person name="Arikit S."/>
            <person name="Song C."/>
            <person name="Xia L."/>
            <person name="Froenicke L."/>
            <person name="Lavelle D.O."/>
            <person name="Truco M.J."/>
            <person name="Xia R."/>
            <person name="Zhu S."/>
            <person name="Xu C."/>
            <person name="Xu H."/>
            <person name="Xu X."/>
            <person name="Cox K."/>
            <person name="Korf I."/>
            <person name="Meyers B.C."/>
            <person name="Michelmore R.W."/>
        </authorList>
    </citation>
    <scope>NUCLEOTIDE SEQUENCE [LARGE SCALE GENOMIC DNA]</scope>
    <source>
        <strain evidence="13">cv. Salinas</strain>
        <tissue evidence="12">Seedlings</tissue>
    </source>
</reference>
<protein>
    <recommendedName>
        <fullName evidence="14">ER lumen protein-retaining receptor</fullName>
    </recommendedName>
</protein>
<dbReference type="GO" id="GO:0005789">
    <property type="term" value="C:endoplasmic reticulum membrane"/>
    <property type="evidence" value="ECO:0007669"/>
    <property type="project" value="UniProtKB-SubCell"/>
</dbReference>
<dbReference type="GO" id="GO:0046923">
    <property type="term" value="F:ER retention sequence binding"/>
    <property type="evidence" value="ECO:0007669"/>
    <property type="project" value="InterPro"/>
</dbReference>
<keyword evidence="10" id="KW-0675">Receptor</keyword>
<evidence type="ECO:0000256" key="4">
    <source>
        <dbReference type="ARBA" id="ARBA00022692"/>
    </source>
</evidence>
<feature type="transmembrane region" description="Helical" evidence="11">
    <location>
        <begin position="163"/>
        <end position="180"/>
    </location>
</feature>
<keyword evidence="5" id="KW-0256">Endoplasmic reticulum</keyword>
<evidence type="ECO:0000256" key="1">
    <source>
        <dbReference type="ARBA" id="ARBA00004477"/>
    </source>
</evidence>
<dbReference type="PRINTS" id="PR00660">
    <property type="entry name" value="ERLUMENR"/>
</dbReference>
<keyword evidence="13" id="KW-1185">Reference proteome</keyword>
<comment type="caution">
    <text evidence="12">The sequence shown here is derived from an EMBL/GenBank/DDBJ whole genome shotgun (WGS) entry which is preliminary data.</text>
</comment>
<dbReference type="EMBL" id="NBSK02000005">
    <property type="protein sequence ID" value="KAJ0207846.1"/>
    <property type="molecule type" value="Genomic_DNA"/>
</dbReference>
<dbReference type="PANTHER" id="PTHR10585">
    <property type="entry name" value="ER LUMEN PROTEIN RETAINING RECEPTOR"/>
    <property type="match status" value="1"/>
</dbReference>
<evidence type="ECO:0000256" key="7">
    <source>
        <dbReference type="ARBA" id="ARBA00022927"/>
    </source>
</evidence>
<dbReference type="GO" id="GO:0006621">
    <property type="term" value="P:protein retention in ER lumen"/>
    <property type="evidence" value="ECO:0007669"/>
    <property type="project" value="InterPro"/>
</dbReference>
<evidence type="ECO:0000256" key="8">
    <source>
        <dbReference type="ARBA" id="ARBA00022989"/>
    </source>
</evidence>
<comment type="similarity">
    <text evidence="2">Belongs to the ERD2 family.</text>
</comment>
<keyword evidence="6" id="KW-0931">ER-Golgi transport</keyword>
<comment type="subcellular location">
    <subcellularLocation>
        <location evidence="1">Endoplasmic reticulum membrane</location>
        <topology evidence="1">Multi-pass membrane protein</topology>
    </subcellularLocation>
</comment>
<organism evidence="12 13">
    <name type="scientific">Lactuca sativa</name>
    <name type="common">Garden lettuce</name>
    <dbReference type="NCBI Taxonomy" id="4236"/>
    <lineage>
        <taxon>Eukaryota</taxon>
        <taxon>Viridiplantae</taxon>
        <taxon>Streptophyta</taxon>
        <taxon>Embryophyta</taxon>
        <taxon>Tracheophyta</taxon>
        <taxon>Spermatophyta</taxon>
        <taxon>Magnoliopsida</taxon>
        <taxon>eudicotyledons</taxon>
        <taxon>Gunneridae</taxon>
        <taxon>Pentapetalae</taxon>
        <taxon>asterids</taxon>
        <taxon>campanulids</taxon>
        <taxon>Asterales</taxon>
        <taxon>Asteraceae</taxon>
        <taxon>Cichorioideae</taxon>
        <taxon>Cichorieae</taxon>
        <taxon>Lactucinae</taxon>
        <taxon>Lactuca</taxon>
    </lineage>
</organism>
<feature type="transmembrane region" description="Helical" evidence="11">
    <location>
        <begin position="49"/>
        <end position="66"/>
    </location>
</feature>
<keyword evidence="7" id="KW-0653">Protein transport</keyword>
<sequence length="282" mass="31863">MGKRRSSSVNTLFSWVRRQSTKAKIFLAITAIISALVILKHSVQNYNNFFIAAESVHAAGIFVLIYKLSTLKTCSGLSLQTQELTAIVLAVRISCSPVIGYNVHTVLDIAAFVATAWLIPCAIMAVFVHPNSVIPLFSKMKWAFGVYLEAIVVFPQLRMMQRTKVHACVLLFYVTTYTITKTNPFIIAQILNTFQMIEPFTAHYVFALGVSRFFGAAYWILRVYESTEAYLFLLGRGYFWVPMVLVSEAVQTFILADFCYYYHREQQSFGESATGLTQFPNC</sequence>
<keyword evidence="9 11" id="KW-0472">Membrane</keyword>
<dbReference type="AlphaFoldDB" id="A0A9R1XCM4"/>
<feature type="transmembrane region" description="Helical" evidence="11">
    <location>
        <begin position="25"/>
        <end position="43"/>
    </location>
</feature>
<feature type="transmembrane region" description="Helical" evidence="11">
    <location>
        <begin position="201"/>
        <end position="220"/>
    </location>
</feature>
<keyword evidence="3" id="KW-0813">Transport</keyword>
<proteinExistence type="inferred from homology"/>